<dbReference type="GO" id="GO:0000978">
    <property type="term" value="F:RNA polymerase II cis-regulatory region sequence-specific DNA binding"/>
    <property type="evidence" value="ECO:0007669"/>
    <property type="project" value="TreeGrafter"/>
</dbReference>
<gene>
    <name evidence="10" type="primary">LOC114478196</name>
</gene>
<dbReference type="InterPro" id="IPR036236">
    <property type="entry name" value="Znf_C2H2_sf"/>
</dbReference>
<keyword evidence="3" id="KW-0677">Repeat</keyword>
<organism evidence="10 11">
    <name type="scientific">Gouania willdenowi</name>
    <name type="common">Blunt-snouted clingfish</name>
    <name type="synonym">Lepadogaster willdenowi</name>
    <dbReference type="NCBI Taxonomy" id="441366"/>
    <lineage>
        <taxon>Eukaryota</taxon>
        <taxon>Metazoa</taxon>
        <taxon>Chordata</taxon>
        <taxon>Craniata</taxon>
        <taxon>Vertebrata</taxon>
        <taxon>Euteleostomi</taxon>
        <taxon>Actinopterygii</taxon>
        <taxon>Neopterygii</taxon>
        <taxon>Teleostei</taxon>
        <taxon>Neoteleostei</taxon>
        <taxon>Acanthomorphata</taxon>
        <taxon>Ovalentaria</taxon>
        <taxon>Blenniimorphae</taxon>
        <taxon>Blenniiformes</taxon>
        <taxon>Gobiesocoidei</taxon>
        <taxon>Gobiesocidae</taxon>
        <taxon>Gobiesocinae</taxon>
        <taxon>Gouania</taxon>
    </lineage>
</organism>
<sequence length="207" mass="23469">MKPHLVPVFPAVSTLLTLVQQQQHKQEQTPPRGQISPPGQVLLKGPVMVVIPQSSIQTAVYLQPAVGSSGGRFAAIAPAPGYTMWGQRHTPSQTELLRVRSHICPYDDCGKTYFKSSHLRAHMRMHTGEKPFQCKWEGCDRQFARSDELSRHRRTHTGEKNFACPLCHRRFMRSDHLAKHARRHITARKAAVRGQQVSWSYCAEQTL</sequence>
<dbReference type="Gene3D" id="3.30.160.60">
    <property type="entry name" value="Classic Zinc Finger"/>
    <property type="match status" value="3"/>
</dbReference>
<dbReference type="InterPro" id="IPR013087">
    <property type="entry name" value="Znf_C2H2_type"/>
</dbReference>
<evidence type="ECO:0000256" key="1">
    <source>
        <dbReference type="ARBA" id="ARBA00004123"/>
    </source>
</evidence>
<dbReference type="AlphaFoldDB" id="A0A8C5DC56"/>
<dbReference type="GO" id="GO:0005634">
    <property type="term" value="C:nucleus"/>
    <property type="evidence" value="ECO:0007669"/>
    <property type="project" value="UniProtKB-SubCell"/>
</dbReference>
<reference evidence="10" key="3">
    <citation type="submission" date="2025-09" db="UniProtKB">
        <authorList>
            <consortium name="Ensembl"/>
        </authorList>
    </citation>
    <scope>IDENTIFICATION</scope>
</reference>
<evidence type="ECO:0000256" key="4">
    <source>
        <dbReference type="ARBA" id="ARBA00022771"/>
    </source>
</evidence>
<dbReference type="GO" id="GO:0000981">
    <property type="term" value="F:DNA-binding transcription factor activity, RNA polymerase II-specific"/>
    <property type="evidence" value="ECO:0007669"/>
    <property type="project" value="TreeGrafter"/>
</dbReference>
<keyword evidence="2" id="KW-0479">Metal-binding</keyword>
<evidence type="ECO:0000256" key="5">
    <source>
        <dbReference type="ARBA" id="ARBA00022833"/>
    </source>
</evidence>
<dbReference type="FunFam" id="3.30.160.60:FF:000926">
    <property type="entry name" value="Kruppel like factor 13"/>
    <property type="match status" value="1"/>
</dbReference>
<evidence type="ECO:0000256" key="8">
    <source>
        <dbReference type="SAM" id="SignalP"/>
    </source>
</evidence>
<dbReference type="PROSITE" id="PS00028">
    <property type="entry name" value="ZINC_FINGER_C2H2_1"/>
    <property type="match status" value="3"/>
</dbReference>
<dbReference type="GO" id="GO:0008270">
    <property type="term" value="F:zinc ion binding"/>
    <property type="evidence" value="ECO:0007669"/>
    <property type="project" value="UniProtKB-KW"/>
</dbReference>
<feature type="domain" description="C2H2-type" evidence="9">
    <location>
        <begin position="162"/>
        <end position="189"/>
    </location>
</feature>
<comment type="subcellular location">
    <subcellularLocation>
        <location evidence="1">Nucleus</location>
    </subcellularLocation>
</comment>
<evidence type="ECO:0000256" key="2">
    <source>
        <dbReference type="ARBA" id="ARBA00022723"/>
    </source>
</evidence>
<feature type="signal peptide" evidence="8">
    <location>
        <begin position="1"/>
        <end position="21"/>
    </location>
</feature>
<dbReference type="PROSITE" id="PS50157">
    <property type="entry name" value="ZINC_FINGER_C2H2_2"/>
    <property type="match status" value="3"/>
</dbReference>
<dbReference type="SMART" id="SM00355">
    <property type="entry name" value="ZnF_C2H2"/>
    <property type="match status" value="3"/>
</dbReference>
<feature type="chain" id="PRO_5034532572" evidence="8">
    <location>
        <begin position="22"/>
        <end position="207"/>
    </location>
</feature>
<evidence type="ECO:0000313" key="11">
    <source>
        <dbReference type="Proteomes" id="UP000694680"/>
    </source>
</evidence>
<evidence type="ECO:0000256" key="7">
    <source>
        <dbReference type="PROSITE-ProRule" id="PRU00042"/>
    </source>
</evidence>
<proteinExistence type="predicted"/>
<evidence type="ECO:0000259" key="9">
    <source>
        <dbReference type="PROSITE" id="PS50157"/>
    </source>
</evidence>
<keyword evidence="5" id="KW-0862">Zinc</keyword>
<keyword evidence="8" id="KW-0732">Signal</keyword>
<dbReference type="PANTHER" id="PTHR23235">
    <property type="entry name" value="KRUEPPEL-LIKE TRANSCRIPTION FACTOR"/>
    <property type="match status" value="1"/>
</dbReference>
<dbReference type="SUPFAM" id="SSF57667">
    <property type="entry name" value="beta-beta-alpha zinc fingers"/>
    <property type="match status" value="2"/>
</dbReference>
<reference evidence="10" key="2">
    <citation type="submission" date="2025-08" db="UniProtKB">
        <authorList>
            <consortium name="Ensembl"/>
        </authorList>
    </citation>
    <scope>IDENTIFICATION</scope>
</reference>
<evidence type="ECO:0000313" key="10">
    <source>
        <dbReference type="Ensembl" id="ENSGWIP00000003125.1"/>
    </source>
</evidence>
<keyword evidence="11" id="KW-1185">Reference proteome</keyword>
<protein>
    <submittedName>
        <fullName evidence="10">Krueppel-like factor 10</fullName>
    </submittedName>
</protein>
<evidence type="ECO:0000256" key="3">
    <source>
        <dbReference type="ARBA" id="ARBA00022737"/>
    </source>
</evidence>
<name>A0A8C5DC56_GOUWI</name>
<keyword evidence="4 7" id="KW-0863">Zinc-finger</keyword>
<dbReference type="PANTHER" id="PTHR23235:SF64">
    <property type="entry name" value="KRUEPPEL-LIKE FACTOR 10"/>
    <property type="match status" value="1"/>
</dbReference>
<feature type="domain" description="C2H2-type" evidence="9">
    <location>
        <begin position="132"/>
        <end position="161"/>
    </location>
</feature>
<evidence type="ECO:0000256" key="6">
    <source>
        <dbReference type="ARBA" id="ARBA00023242"/>
    </source>
</evidence>
<keyword evidence="6" id="KW-0539">Nucleus</keyword>
<dbReference type="FunFam" id="3.30.160.60:FF:000018">
    <property type="entry name" value="Krueppel-like factor 15"/>
    <property type="match status" value="1"/>
</dbReference>
<accession>A0A8C5DC56</accession>
<dbReference type="FunFam" id="3.30.160.60:FF:000072">
    <property type="entry name" value="zinc finger protein 143 isoform X1"/>
    <property type="match status" value="1"/>
</dbReference>
<dbReference type="Ensembl" id="ENSGWIT00000003381.1">
    <property type="protein sequence ID" value="ENSGWIP00000003125.1"/>
    <property type="gene ID" value="ENSGWIG00000001734.1"/>
</dbReference>
<dbReference type="Proteomes" id="UP000694680">
    <property type="component" value="Chromosome 16"/>
</dbReference>
<feature type="domain" description="C2H2-type" evidence="9">
    <location>
        <begin position="102"/>
        <end position="131"/>
    </location>
</feature>
<dbReference type="Pfam" id="PF00096">
    <property type="entry name" value="zf-C2H2"/>
    <property type="match status" value="3"/>
</dbReference>
<reference evidence="10" key="1">
    <citation type="submission" date="2020-06" db="EMBL/GenBank/DDBJ databases">
        <authorList>
            <consortium name="Wellcome Sanger Institute Data Sharing"/>
        </authorList>
    </citation>
    <scope>NUCLEOTIDE SEQUENCE [LARGE SCALE GENOMIC DNA]</scope>
</reference>